<dbReference type="GO" id="GO:0006189">
    <property type="term" value="P:'de novo' IMP biosynthetic process"/>
    <property type="evidence" value="ECO:0007669"/>
    <property type="project" value="UniProtKB-UniRule"/>
</dbReference>
<dbReference type="Pfam" id="PF02843">
    <property type="entry name" value="GARS_C"/>
    <property type="match status" value="1"/>
</dbReference>
<dbReference type="InterPro" id="IPR020559">
    <property type="entry name" value="PRibGlycinamide_synth_CS"/>
</dbReference>
<proteinExistence type="inferred from homology"/>
<dbReference type="Gene3D" id="3.30.1490.20">
    <property type="entry name" value="ATP-grasp fold, A domain"/>
    <property type="match status" value="1"/>
</dbReference>
<dbReference type="SMART" id="SM01210">
    <property type="entry name" value="GARS_C"/>
    <property type="match status" value="1"/>
</dbReference>
<evidence type="ECO:0000256" key="11">
    <source>
        <dbReference type="ARBA" id="ARBA00042864"/>
    </source>
</evidence>
<feature type="domain" description="ATP-grasp" evidence="14">
    <location>
        <begin position="107"/>
        <end position="313"/>
    </location>
</feature>
<evidence type="ECO:0000256" key="6">
    <source>
        <dbReference type="ARBA" id="ARBA00022741"/>
    </source>
</evidence>
<keyword evidence="6 13" id="KW-0547">Nucleotide-binding</keyword>
<dbReference type="AlphaFoldDB" id="A0A532V6X2"/>
<dbReference type="HAMAP" id="MF_00138">
    <property type="entry name" value="GARS"/>
    <property type="match status" value="1"/>
</dbReference>
<evidence type="ECO:0000256" key="9">
    <source>
        <dbReference type="ARBA" id="ARBA00038345"/>
    </source>
</evidence>
<dbReference type="InterPro" id="IPR037123">
    <property type="entry name" value="PRibGlycinamide_synth_C_sf"/>
</dbReference>
<keyword evidence="8 13" id="KW-0067">ATP-binding</keyword>
<dbReference type="Proteomes" id="UP000317778">
    <property type="component" value="Unassembled WGS sequence"/>
</dbReference>
<dbReference type="PROSITE" id="PS50975">
    <property type="entry name" value="ATP_GRASP"/>
    <property type="match status" value="1"/>
</dbReference>
<dbReference type="InterPro" id="IPR020560">
    <property type="entry name" value="PRibGlycinamide_synth_C-dom"/>
</dbReference>
<dbReference type="InterPro" id="IPR020561">
    <property type="entry name" value="PRibGlycinamid_synth_ATP-grasp"/>
</dbReference>
<organism evidence="15 16">
    <name type="scientific">candidate division TA06 bacterium B3_TA06</name>
    <dbReference type="NCBI Taxonomy" id="2012487"/>
    <lineage>
        <taxon>Bacteria</taxon>
        <taxon>Bacteria division TA06</taxon>
    </lineage>
</organism>
<evidence type="ECO:0000256" key="5">
    <source>
        <dbReference type="ARBA" id="ARBA00022598"/>
    </source>
</evidence>
<dbReference type="Gene3D" id="3.40.50.20">
    <property type="match status" value="1"/>
</dbReference>
<dbReference type="UniPathway" id="UPA00074">
    <property type="reaction ID" value="UER00125"/>
</dbReference>
<evidence type="ECO:0000256" key="12">
    <source>
        <dbReference type="HAMAP-Rule" id="MF_00138"/>
    </source>
</evidence>
<comment type="cofactor">
    <cofactor evidence="2">
        <name>Mg(2+)</name>
        <dbReference type="ChEBI" id="CHEBI:18420"/>
    </cofactor>
</comment>
<dbReference type="PANTHER" id="PTHR43472:SF1">
    <property type="entry name" value="PHOSPHORIBOSYLAMINE--GLYCINE LIGASE, CHLOROPLASTIC"/>
    <property type="match status" value="1"/>
</dbReference>
<sequence>MKVFVLGGGGREHSLGYKLAQSADVDGLFFLPGNGGTARLGENLPISPTDVDAVLAAAKEHKPGLVVVGPETPLFAGISDRLTQEGFRVLGPSTKAAMLEQEKAFAKEFMKRHHIPTASFKVFTDIASAKHYVEGKDSPLVVKASGPALGKGVIVCSTPQEALAAVDKMMAERKFGRAGDRVVVEERLVGEEVSILILTDGVNYITFPPVQDHKPIGERDTGPNTGGMGAYASAPLVDAPLLERIEDEIIQPVLAGLQMEGIGYRGVLYMGLMVTQEGPKVLEFNCRFGDPENQPLMMLIDEDLLQLLVDTARGRLTTRRVKTRPGSALCVVAASGGYPGVYEKGKQIRLNVEENSDLVCFHSGTKEQEGKLLTSGGRVLGVTAFASDLREAKERAYAPLEEKRIYFDGIYFRRDIGDKGIRRLANEL</sequence>
<dbReference type="NCBIfam" id="TIGR00877">
    <property type="entry name" value="purD"/>
    <property type="match status" value="1"/>
</dbReference>
<dbReference type="EMBL" id="NJBO01000007">
    <property type="protein sequence ID" value="TKJ42950.1"/>
    <property type="molecule type" value="Genomic_DNA"/>
</dbReference>
<dbReference type="GO" id="GO:0009113">
    <property type="term" value="P:purine nucleobase biosynthetic process"/>
    <property type="evidence" value="ECO:0007669"/>
    <property type="project" value="InterPro"/>
</dbReference>
<comment type="cofactor">
    <cofactor evidence="1">
        <name>Mn(2+)</name>
        <dbReference type="ChEBI" id="CHEBI:29035"/>
    </cofactor>
</comment>
<evidence type="ECO:0000256" key="2">
    <source>
        <dbReference type="ARBA" id="ARBA00001946"/>
    </source>
</evidence>
<dbReference type="GO" id="GO:0005524">
    <property type="term" value="F:ATP binding"/>
    <property type="evidence" value="ECO:0007669"/>
    <property type="project" value="UniProtKB-UniRule"/>
</dbReference>
<dbReference type="GO" id="GO:0046872">
    <property type="term" value="F:metal ion binding"/>
    <property type="evidence" value="ECO:0007669"/>
    <property type="project" value="InterPro"/>
</dbReference>
<accession>A0A532V6X2</accession>
<dbReference type="InterPro" id="IPR016185">
    <property type="entry name" value="PreATP-grasp_dom_sf"/>
</dbReference>
<evidence type="ECO:0000256" key="13">
    <source>
        <dbReference type="PROSITE-ProRule" id="PRU00409"/>
    </source>
</evidence>
<evidence type="ECO:0000313" key="15">
    <source>
        <dbReference type="EMBL" id="TKJ42950.1"/>
    </source>
</evidence>
<dbReference type="Gene3D" id="3.90.600.10">
    <property type="entry name" value="Phosphoribosylglycinamide synthetase, C-terminal domain"/>
    <property type="match status" value="1"/>
</dbReference>
<dbReference type="Gene3D" id="3.30.470.20">
    <property type="entry name" value="ATP-grasp fold, B domain"/>
    <property type="match status" value="1"/>
</dbReference>
<evidence type="ECO:0000256" key="1">
    <source>
        <dbReference type="ARBA" id="ARBA00001936"/>
    </source>
</evidence>
<evidence type="ECO:0000259" key="14">
    <source>
        <dbReference type="PROSITE" id="PS50975"/>
    </source>
</evidence>
<dbReference type="SUPFAM" id="SSF56059">
    <property type="entry name" value="Glutathione synthetase ATP-binding domain-like"/>
    <property type="match status" value="1"/>
</dbReference>
<name>A0A532V6X2_UNCT6</name>
<dbReference type="InterPro" id="IPR011761">
    <property type="entry name" value="ATP-grasp"/>
</dbReference>
<dbReference type="Pfam" id="PF02844">
    <property type="entry name" value="GARS_N"/>
    <property type="match status" value="1"/>
</dbReference>
<dbReference type="PANTHER" id="PTHR43472">
    <property type="entry name" value="PHOSPHORIBOSYLAMINE--GLYCINE LIGASE"/>
    <property type="match status" value="1"/>
</dbReference>
<protein>
    <recommendedName>
        <fullName evidence="4 12">Phosphoribosylamine--glycine ligase</fullName>
        <ecNumber evidence="4 12">6.3.4.13</ecNumber>
    </recommendedName>
    <alternativeName>
        <fullName evidence="12">GARS</fullName>
    </alternativeName>
    <alternativeName>
        <fullName evidence="10 12">Glycinamide ribonucleotide synthetase</fullName>
    </alternativeName>
    <alternativeName>
        <fullName evidence="11 12">Phosphoribosylglycinamide synthetase</fullName>
    </alternativeName>
</protein>
<dbReference type="Pfam" id="PF01071">
    <property type="entry name" value="GARS_A"/>
    <property type="match status" value="1"/>
</dbReference>
<keyword evidence="5 12" id="KW-0436">Ligase</keyword>
<dbReference type="SUPFAM" id="SSF51246">
    <property type="entry name" value="Rudiment single hybrid motif"/>
    <property type="match status" value="1"/>
</dbReference>
<evidence type="ECO:0000256" key="3">
    <source>
        <dbReference type="ARBA" id="ARBA00005174"/>
    </source>
</evidence>
<dbReference type="GO" id="GO:0004637">
    <property type="term" value="F:phosphoribosylamine-glycine ligase activity"/>
    <property type="evidence" value="ECO:0007669"/>
    <property type="project" value="UniProtKB-UniRule"/>
</dbReference>
<evidence type="ECO:0000256" key="4">
    <source>
        <dbReference type="ARBA" id="ARBA00013255"/>
    </source>
</evidence>
<dbReference type="FunFam" id="3.90.600.10:FF:000001">
    <property type="entry name" value="Trifunctional purine biosynthetic protein adenosine-3"/>
    <property type="match status" value="1"/>
</dbReference>
<evidence type="ECO:0000256" key="8">
    <source>
        <dbReference type="ARBA" id="ARBA00022840"/>
    </source>
</evidence>
<evidence type="ECO:0000256" key="10">
    <source>
        <dbReference type="ARBA" id="ARBA00042242"/>
    </source>
</evidence>
<keyword evidence="7 12" id="KW-0658">Purine biosynthesis</keyword>
<dbReference type="SMART" id="SM01209">
    <property type="entry name" value="GARS_A"/>
    <property type="match status" value="1"/>
</dbReference>
<gene>
    <name evidence="12" type="primary">purD</name>
    <name evidence="15" type="ORF">CEE36_05550</name>
</gene>
<dbReference type="InterPro" id="IPR020562">
    <property type="entry name" value="PRibGlycinamide_synth_N"/>
</dbReference>
<dbReference type="InterPro" id="IPR013815">
    <property type="entry name" value="ATP_grasp_subdomain_1"/>
</dbReference>
<dbReference type="InterPro" id="IPR000115">
    <property type="entry name" value="PRibGlycinamide_synth"/>
</dbReference>
<evidence type="ECO:0000313" key="16">
    <source>
        <dbReference type="Proteomes" id="UP000317778"/>
    </source>
</evidence>
<comment type="caution">
    <text evidence="15">The sequence shown here is derived from an EMBL/GenBank/DDBJ whole genome shotgun (WGS) entry which is preliminary data.</text>
</comment>
<comment type="catalytic activity">
    <reaction evidence="12">
        <text>5-phospho-beta-D-ribosylamine + glycine + ATP = N(1)-(5-phospho-beta-D-ribosyl)glycinamide + ADP + phosphate + H(+)</text>
        <dbReference type="Rhea" id="RHEA:17453"/>
        <dbReference type="ChEBI" id="CHEBI:15378"/>
        <dbReference type="ChEBI" id="CHEBI:30616"/>
        <dbReference type="ChEBI" id="CHEBI:43474"/>
        <dbReference type="ChEBI" id="CHEBI:57305"/>
        <dbReference type="ChEBI" id="CHEBI:58681"/>
        <dbReference type="ChEBI" id="CHEBI:143788"/>
        <dbReference type="ChEBI" id="CHEBI:456216"/>
        <dbReference type="EC" id="6.3.4.13"/>
    </reaction>
</comment>
<dbReference type="SUPFAM" id="SSF52440">
    <property type="entry name" value="PreATP-grasp domain"/>
    <property type="match status" value="1"/>
</dbReference>
<evidence type="ECO:0000256" key="7">
    <source>
        <dbReference type="ARBA" id="ARBA00022755"/>
    </source>
</evidence>
<dbReference type="InterPro" id="IPR011054">
    <property type="entry name" value="Rudment_hybrid_motif"/>
</dbReference>
<dbReference type="EC" id="6.3.4.13" evidence="4 12"/>
<comment type="similarity">
    <text evidence="9 12">Belongs to the GARS family.</text>
</comment>
<comment type="pathway">
    <text evidence="3 12">Purine metabolism; IMP biosynthesis via de novo pathway; N(1)-(5-phospho-D-ribosyl)glycinamide from 5-phospho-alpha-D-ribose 1-diphosphate: step 2/2.</text>
</comment>
<reference evidence="15 16" key="1">
    <citation type="submission" date="2017-06" db="EMBL/GenBank/DDBJ databases">
        <title>Novel microbial phyla capable of carbon fixation and sulfur reduction in deep-sea sediments.</title>
        <authorList>
            <person name="Huang J."/>
            <person name="Baker B."/>
            <person name="Wang Y."/>
        </authorList>
    </citation>
    <scope>NUCLEOTIDE SEQUENCE [LARGE SCALE GENOMIC DNA]</scope>
    <source>
        <strain evidence="15">B3_TA06</strain>
    </source>
</reference>
<dbReference type="PROSITE" id="PS00184">
    <property type="entry name" value="GARS"/>
    <property type="match status" value="1"/>
</dbReference>